<protein>
    <recommendedName>
        <fullName evidence="4">Bacteriophage tail tape measure C-terminal domain-containing protein</fullName>
    </recommendedName>
</protein>
<organism evidence="2 3">
    <name type="scientific">Paraburkholderia graminis (strain ATCC 700544 / DSM 17151 / LMG 18924 / NCIMB 13744 / C4D1M)</name>
    <dbReference type="NCBI Taxonomy" id="396598"/>
    <lineage>
        <taxon>Bacteria</taxon>
        <taxon>Pseudomonadati</taxon>
        <taxon>Pseudomonadota</taxon>
        <taxon>Betaproteobacteria</taxon>
        <taxon>Burkholderiales</taxon>
        <taxon>Burkholderiaceae</taxon>
        <taxon>Paraburkholderia</taxon>
    </lineage>
</organism>
<dbReference type="Proteomes" id="UP000005045">
    <property type="component" value="Unassembled WGS sequence"/>
</dbReference>
<evidence type="ECO:0000313" key="2">
    <source>
        <dbReference type="EMBL" id="EDT07339.1"/>
    </source>
</evidence>
<comment type="caution">
    <text evidence="2">The sequence shown here is derived from an EMBL/GenBank/DDBJ whole genome shotgun (WGS) entry which is preliminary data.</text>
</comment>
<evidence type="ECO:0000256" key="1">
    <source>
        <dbReference type="SAM" id="Coils"/>
    </source>
</evidence>
<gene>
    <name evidence="2" type="ORF">BgramDRAFT_5915</name>
</gene>
<reference evidence="2 3" key="1">
    <citation type="submission" date="2008-03" db="EMBL/GenBank/DDBJ databases">
        <title>Sequencing of the draft genome and assembly of Burkholderia graminis C4D1M.</title>
        <authorList>
            <consortium name="US DOE Joint Genome Institute (JGI-PGF)"/>
            <person name="Copeland A."/>
            <person name="Lucas S."/>
            <person name="Lapidus A."/>
            <person name="Glavina del Rio T."/>
            <person name="Dalin E."/>
            <person name="Tice H."/>
            <person name="Bruce D."/>
            <person name="Goodwin L."/>
            <person name="Pitluck S."/>
            <person name="Larimer F."/>
            <person name="Land M.L."/>
            <person name="Hauser L."/>
            <person name="Tiedje J."/>
            <person name="Richardson P."/>
        </authorList>
    </citation>
    <scope>NUCLEOTIDE SEQUENCE [LARGE SCALE GENOMIC DNA]</scope>
    <source>
        <strain evidence="3">ATCC 700544 / DSM 17151 / LMG 18924 / NCIMB 13744 / C4D1M</strain>
    </source>
</reference>
<evidence type="ECO:0008006" key="4">
    <source>
        <dbReference type="Google" id="ProtNLM"/>
    </source>
</evidence>
<dbReference type="EMBL" id="ABLD01000029">
    <property type="protein sequence ID" value="EDT07339.1"/>
    <property type="molecule type" value="Genomic_DNA"/>
</dbReference>
<evidence type="ECO:0000313" key="3">
    <source>
        <dbReference type="Proteomes" id="UP000005045"/>
    </source>
</evidence>
<dbReference type="AlphaFoldDB" id="B1G994"/>
<feature type="coiled-coil region" evidence="1">
    <location>
        <begin position="428"/>
        <end position="462"/>
    </location>
</feature>
<dbReference type="OrthoDB" id="363355at2"/>
<dbReference type="RefSeq" id="WP_006052482.1">
    <property type="nucleotide sequence ID" value="NZ_ABLD01000029.1"/>
</dbReference>
<name>B1G994_PARG4</name>
<sequence length="698" mass="73571">MASAGSLIFELAADVAHLRQDMAKANDTITSSLKGISNSVAGIATLQGAQFAMSFARGFADKVKEAIDEMDALGKLAQRIGTSTAELSALSYAGEFASVSLDDLSTAFNGLNKSLLEARDPLSDSAAAFKALGLNADELRKMDPGKAFEEIAGVFPKFADGAEKAAVATQLFGKQGQALIPLLNGGKEGIEAMRKEAEDMGLIVSTQTAQAMGDLNDDLTRISNLGKGAAAVMATEMQPAIAEVVQILKEAATEGTVWNGVLDGIVGTAKVAMQVIAGLTGTLSAFAKLASAVGQALNQEASFEGMKNAAKIVSDAWNTARDDLTKVHDAQVRIGKSASESEKAAKAEADAYKSIDSRPVVQFTANLDANAKAAKSAKKEVDEYGNMLRSLQDQYRAAQANGDEMLMLLTDPKFAKFTTEQQRNLTDLKQATLDLTAANEAAKQAEEELQKVRDDADKAEIARVEGLRALADSTLDALDPTREYVRTMTDLVAAQQAGFLSTGQLAAAQELQAKKLQDALDKTDPMKDQIKSLQQAIEGFGKKSSDALVDFMFSTKDASVSFSEMVTAMLKDIAKLLVYKNIFEPLVGSINNSGWTGVLAGLFSGNRMAGGPVQAGSMYRVNETPLRGEYFVPNAPGRVVTGSGSDSPTSIVINVNADTSATTADGDGAKAVELAKRIAMIVRQVIATEKRTGGLLAS</sequence>
<keyword evidence="3" id="KW-1185">Reference proteome</keyword>
<proteinExistence type="predicted"/>
<accession>B1G994</accession>
<feature type="coiled-coil region" evidence="1">
    <location>
        <begin position="374"/>
        <end position="401"/>
    </location>
</feature>
<keyword evidence="1" id="KW-0175">Coiled coil</keyword>